<dbReference type="PANTHER" id="PTHR30329">
    <property type="entry name" value="STATOR ELEMENT OF FLAGELLAR MOTOR COMPLEX"/>
    <property type="match status" value="1"/>
</dbReference>
<dbReference type="RefSeq" id="WP_028858938.1">
    <property type="nucleotide sequence ID" value="NZ_CAJHAQ010000001.1"/>
</dbReference>
<dbReference type="Pfam" id="PF00691">
    <property type="entry name" value="OmpA"/>
    <property type="match status" value="1"/>
</dbReference>
<keyword evidence="3" id="KW-0998">Cell outer membrane</keyword>
<evidence type="ECO:0000256" key="1">
    <source>
        <dbReference type="ARBA" id="ARBA00004442"/>
    </source>
</evidence>
<evidence type="ECO:0000256" key="4">
    <source>
        <dbReference type="PROSITE-ProRule" id="PRU00473"/>
    </source>
</evidence>
<dbReference type="SUPFAM" id="SSF103088">
    <property type="entry name" value="OmpA-like"/>
    <property type="match status" value="1"/>
</dbReference>
<dbReference type="InterPro" id="IPR050330">
    <property type="entry name" value="Bact_OuterMem_StrucFunc"/>
</dbReference>
<feature type="signal peptide" evidence="5">
    <location>
        <begin position="1"/>
        <end position="22"/>
    </location>
</feature>
<evidence type="ECO:0000313" key="8">
    <source>
        <dbReference type="Proteomes" id="UP000254123"/>
    </source>
</evidence>
<feature type="domain" description="OmpA-like" evidence="6">
    <location>
        <begin position="187"/>
        <end position="304"/>
    </location>
</feature>
<dbReference type="InterPro" id="IPR006664">
    <property type="entry name" value="OMP_bac"/>
</dbReference>
<keyword evidence="5" id="KW-0732">Signal</keyword>
<dbReference type="Proteomes" id="UP000254123">
    <property type="component" value="Unassembled WGS sequence"/>
</dbReference>
<comment type="subcellular location">
    <subcellularLocation>
        <location evidence="1">Cell outer membrane</location>
    </subcellularLocation>
</comment>
<evidence type="ECO:0000256" key="5">
    <source>
        <dbReference type="SAM" id="SignalP"/>
    </source>
</evidence>
<accession>A0A379LLG8</accession>
<organism evidence="7 8">
    <name type="scientific">Psychrobacter phenylpyruvicus</name>
    <dbReference type="NCBI Taxonomy" id="29432"/>
    <lineage>
        <taxon>Bacteria</taxon>
        <taxon>Pseudomonadati</taxon>
        <taxon>Pseudomonadota</taxon>
        <taxon>Gammaproteobacteria</taxon>
        <taxon>Moraxellales</taxon>
        <taxon>Moraxellaceae</taxon>
        <taxon>Psychrobacter</taxon>
    </lineage>
</organism>
<evidence type="ECO:0000313" key="7">
    <source>
        <dbReference type="EMBL" id="SUD90737.1"/>
    </source>
</evidence>
<evidence type="ECO:0000256" key="3">
    <source>
        <dbReference type="ARBA" id="ARBA00023237"/>
    </source>
</evidence>
<keyword evidence="2 4" id="KW-0472">Membrane</keyword>
<dbReference type="InterPro" id="IPR036737">
    <property type="entry name" value="OmpA-like_sf"/>
</dbReference>
<dbReference type="PRINTS" id="PR01021">
    <property type="entry name" value="OMPADOMAIN"/>
</dbReference>
<dbReference type="AlphaFoldDB" id="A0A379LLG8"/>
<feature type="chain" id="PRO_5016755927" evidence="5">
    <location>
        <begin position="23"/>
        <end position="304"/>
    </location>
</feature>
<dbReference type="Gene3D" id="3.30.1330.60">
    <property type="entry name" value="OmpA-like domain"/>
    <property type="match status" value="1"/>
</dbReference>
<sequence>MKTTVRTLIGTLLIATLLQGCATQNGMVRVNDVAWHPSEEVDVDAILNTATPEGTTRLVFYRPMDKDDSRTGVNIAINDDYQVSLHPGSFTAVYSCIGDNRLSSKSSELHTNDLLLDHKVSNIKNKETQYFEINVNENRVATSKRVSEDQARAAMAGMSYQTHQISKVIPHCALRPQPKPQPPSAPILEEKVTIKLQVLFDNDKSVVKPQYLSELSTAAEFMQKYSDTTVVIEGHTDSNASDAYNIALSERRAQAVKEVFINQFGISPARIQAIGYGESRPIASNATAEGRQMNRRVVAVLQQK</sequence>
<dbReference type="EMBL" id="UGVC01000001">
    <property type="protein sequence ID" value="SUD90737.1"/>
    <property type="molecule type" value="Genomic_DNA"/>
</dbReference>
<reference evidence="7 8" key="1">
    <citation type="submission" date="2018-06" db="EMBL/GenBank/DDBJ databases">
        <authorList>
            <consortium name="Pathogen Informatics"/>
            <person name="Doyle S."/>
        </authorList>
    </citation>
    <scope>NUCLEOTIDE SEQUENCE [LARGE SCALE GENOMIC DNA]</scope>
    <source>
        <strain evidence="7 8">NCTC10526</strain>
    </source>
</reference>
<dbReference type="GO" id="GO:0009279">
    <property type="term" value="C:cell outer membrane"/>
    <property type="evidence" value="ECO:0007669"/>
    <property type="project" value="UniProtKB-SubCell"/>
</dbReference>
<dbReference type="PANTHER" id="PTHR30329:SF21">
    <property type="entry name" value="LIPOPROTEIN YIAD-RELATED"/>
    <property type="match status" value="1"/>
</dbReference>
<keyword evidence="8" id="KW-1185">Reference proteome</keyword>
<protein>
    <submittedName>
        <fullName evidence="7">Outer membrane porin F</fullName>
    </submittedName>
</protein>
<evidence type="ECO:0000256" key="2">
    <source>
        <dbReference type="ARBA" id="ARBA00023136"/>
    </source>
</evidence>
<proteinExistence type="predicted"/>
<dbReference type="PROSITE" id="PS51257">
    <property type="entry name" value="PROKAR_LIPOPROTEIN"/>
    <property type="match status" value="1"/>
</dbReference>
<dbReference type="PROSITE" id="PS51123">
    <property type="entry name" value="OMPA_2"/>
    <property type="match status" value="1"/>
</dbReference>
<name>A0A379LLG8_9GAMM</name>
<gene>
    <name evidence="7" type="primary">oprF_3</name>
    <name evidence="7" type="ORF">NCTC10526_01080</name>
</gene>
<dbReference type="CDD" id="cd07185">
    <property type="entry name" value="OmpA_C-like"/>
    <property type="match status" value="1"/>
</dbReference>
<dbReference type="STRING" id="1123034.GCA_000685805_01415"/>
<dbReference type="InterPro" id="IPR006665">
    <property type="entry name" value="OmpA-like"/>
</dbReference>
<evidence type="ECO:0000259" key="6">
    <source>
        <dbReference type="PROSITE" id="PS51123"/>
    </source>
</evidence>